<protein>
    <submittedName>
        <fullName evidence="1">Uncharacterized protein</fullName>
    </submittedName>
</protein>
<dbReference type="EMBL" id="JACGCM010000376">
    <property type="protein sequence ID" value="KAF6172927.1"/>
    <property type="molecule type" value="Genomic_DNA"/>
</dbReference>
<comment type="caution">
    <text evidence="1">The sequence shown here is derived from an EMBL/GenBank/DDBJ whole genome shotgun (WGS) entry which is preliminary data.</text>
</comment>
<accession>A0A7J7P0F1</accession>
<keyword evidence="2" id="KW-1185">Reference proteome</keyword>
<organism evidence="1 2">
    <name type="scientific">Kingdonia uniflora</name>
    <dbReference type="NCBI Taxonomy" id="39325"/>
    <lineage>
        <taxon>Eukaryota</taxon>
        <taxon>Viridiplantae</taxon>
        <taxon>Streptophyta</taxon>
        <taxon>Embryophyta</taxon>
        <taxon>Tracheophyta</taxon>
        <taxon>Spermatophyta</taxon>
        <taxon>Magnoliopsida</taxon>
        <taxon>Ranunculales</taxon>
        <taxon>Circaeasteraceae</taxon>
        <taxon>Kingdonia</taxon>
    </lineage>
</organism>
<feature type="non-terminal residue" evidence="1">
    <location>
        <position position="1"/>
    </location>
</feature>
<proteinExistence type="predicted"/>
<sequence length="51" mass="5718">VFLTDGGVSQLFTNQCAQPTNSMSYDFTETYNAPPVSLRKKLCFDHDLGME</sequence>
<gene>
    <name evidence="1" type="ORF">GIB67_035481</name>
</gene>
<dbReference type="Proteomes" id="UP000541444">
    <property type="component" value="Unassembled WGS sequence"/>
</dbReference>
<reference evidence="1 2" key="1">
    <citation type="journal article" date="2020" name="IScience">
        <title>Genome Sequencing of the Endangered Kingdonia uniflora (Circaeasteraceae, Ranunculales) Reveals Potential Mechanisms of Evolutionary Specialization.</title>
        <authorList>
            <person name="Sun Y."/>
            <person name="Deng T."/>
            <person name="Zhang A."/>
            <person name="Moore M.J."/>
            <person name="Landis J.B."/>
            <person name="Lin N."/>
            <person name="Zhang H."/>
            <person name="Zhang X."/>
            <person name="Huang J."/>
            <person name="Zhang X."/>
            <person name="Sun H."/>
            <person name="Wang H."/>
        </authorList>
    </citation>
    <scope>NUCLEOTIDE SEQUENCE [LARGE SCALE GENOMIC DNA]</scope>
    <source>
        <strain evidence="1">TB1705</strain>
        <tissue evidence="1">Leaf</tissue>
    </source>
</reference>
<name>A0A7J7P0F1_9MAGN</name>
<evidence type="ECO:0000313" key="2">
    <source>
        <dbReference type="Proteomes" id="UP000541444"/>
    </source>
</evidence>
<dbReference type="AlphaFoldDB" id="A0A7J7P0F1"/>
<evidence type="ECO:0000313" key="1">
    <source>
        <dbReference type="EMBL" id="KAF6172927.1"/>
    </source>
</evidence>